<keyword evidence="1" id="KW-0472">Membrane</keyword>
<keyword evidence="3" id="KW-1185">Reference proteome</keyword>
<protein>
    <recommendedName>
        <fullName evidence="4">Integral membrane protein</fullName>
    </recommendedName>
</protein>
<comment type="caution">
    <text evidence="2">The sequence shown here is derived from an EMBL/GenBank/DDBJ whole genome shotgun (WGS) entry which is preliminary data.</text>
</comment>
<accession>A0ABS5KQW1</accession>
<feature type="transmembrane region" description="Helical" evidence="1">
    <location>
        <begin position="72"/>
        <end position="92"/>
    </location>
</feature>
<reference evidence="2 3" key="1">
    <citation type="submission" date="2020-02" db="EMBL/GenBank/DDBJ databases">
        <title>Acidophilic actinobacteria isolated from forest soil.</title>
        <authorList>
            <person name="Golinska P."/>
        </authorList>
    </citation>
    <scope>NUCLEOTIDE SEQUENCE [LARGE SCALE GENOMIC DNA]</scope>
    <source>
        <strain evidence="2 3">NL8</strain>
    </source>
</reference>
<feature type="transmembrane region" description="Helical" evidence="1">
    <location>
        <begin position="43"/>
        <end position="66"/>
    </location>
</feature>
<keyword evidence="1" id="KW-0812">Transmembrane</keyword>
<keyword evidence="1" id="KW-1133">Transmembrane helix</keyword>
<dbReference type="EMBL" id="JAAFYZ010000048">
    <property type="protein sequence ID" value="MBS2548432.1"/>
    <property type="molecule type" value="Genomic_DNA"/>
</dbReference>
<evidence type="ECO:0008006" key="4">
    <source>
        <dbReference type="Google" id="ProtNLM"/>
    </source>
</evidence>
<feature type="transmembrane region" description="Helical" evidence="1">
    <location>
        <begin position="6"/>
        <end position="31"/>
    </location>
</feature>
<dbReference type="Proteomes" id="UP000730482">
    <property type="component" value="Unassembled WGS sequence"/>
</dbReference>
<gene>
    <name evidence="2" type="ORF">KGQ19_16315</name>
</gene>
<organism evidence="2 3">
    <name type="scientific">Catenulispora pinistramenti</name>
    <dbReference type="NCBI Taxonomy" id="2705254"/>
    <lineage>
        <taxon>Bacteria</taxon>
        <taxon>Bacillati</taxon>
        <taxon>Actinomycetota</taxon>
        <taxon>Actinomycetes</taxon>
        <taxon>Catenulisporales</taxon>
        <taxon>Catenulisporaceae</taxon>
        <taxon>Catenulispora</taxon>
    </lineage>
</organism>
<evidence type="ECO:0000313" key="3">
    <source>
        <dbReference type="Proteomes" id="UP000730482"/>
    </source>
</evidence>
<name>A0ABS5KQW1_9ACTN</name>
<evidence type="ECO:0000256" key="1">
    <source>
        <dbReference type="SAM" id="Phobius"/>
    </source>
</evidence>
<proteinExistence type="predicted"/>
<sequence>MFRSGLAWSAAVAGLDVLSGRHLVLIGLLIVRPCCVLLTGRAWRTAVAGAVAIAPAVVCGWPDGIFGSPEHLAFVASVVAVTAVAVVAARIITVRRPI</sequence>
<evidence type="ECO:0000313" key="2">
    <source>
        <dbReference type="EMBL" id="MBS2548432.1"/>
    </source>
</evidence>
<dbReference type="RefSeq" id="WP_212010018.1">
    <property type="nucleotide sequence ID" value="NZ_JAAFYZ010000048.1"/>
</dbReference>